<keyword evidence="5" id="KW-0378">Hydrolase</keyword>
<protein>
    <recommendedName>
        <fullName evidence="3">acid phosphatase</fullName>
        <ecNumber evidence="3">3.1.3.2</ecNumber>
    </recommendedName>
</protein>
<accession>A0AA38J0J1</accession>
<organism evidence="9 10">
    <name type="scientific">Zophobas morio</name>
    <dbReference type="NCBI Taxonomy" id="2755281"/>
    <lineage>
        <taxon>Eukaryota</taxon>
        <taxon>Metazoa</taxon>
        <taxon>Ecdysozoa</taxon>
        <taxon>Arthropoda</taxon>
        <taxon>Hexapoda</taxon>
        <taxon>Insecta</taxon>
        <taxon>Pterygota</taxon>
        <taxon>Neoptera</taxon>
        <taxon>Endopterygota</taxon>
        <taxon>Coleoptera</taxon>
        <taxon>Polyphaga</taxon>
        <taxon>Cucujiformia</taxon>
        <taxon>Tenebrionidae</taxon>
        <taxon>Zophobas</taxon>
    </lineage>
</organism>
<gene>
    <name evidence="9" type="ORF">Zmor_000274</name>
</gene>
<evidence type="ECO:0000313" key="10">
    <source>
        <dbReference type="Proteomes" id="UP001168821"/>
    </source>
</evidence>
<evidence type="ECO:0000256" key="2">
    <source>
        <dbReference type="ARBA" id="ARBA00005375"/>
    </source>
</evidence>
<feature type="signal peptide" evidence="8">
    <location>
        <begin position="1"/>
        <end position="21"/>
    </location>
</feature>
<proteinExistence type="inferred from homology"/>
<dbReference type="EMBL" id="JALNTZ010000001">
    <property type="protein sequence ID" value="KAJ3664726.1"/>
    <property type="molecule type" value="Genomic_DNA"/>
</dbReference>
<comment type="similarity">
    <text evidence="2">Belongs to the histidine acid phosphatase family.</text>
</comment>
<evidence type="ECO:0000256" key="1">
    <source>
        <dbReference type="ARBA" id="ARBA00000032"/>
    </source>
</evidence>
<keyword evidence="10" id="KW-1185">Reference proteome</keyword>
<dbReference type="InterPro" id="IPR000560">
    <property type="entry name" value="His_Pase_clade-2"/>
</dbReference>
<dbReference type="Gene3D" id="3.40.50.1240">
    <property type="entry name" value="Phosphoglycerate mutase-like"/>
    <property type="match status" value="1"/>
</dbReference>
<dbReference type="PANTHER" id="PTHR11567">
    <property type="entry name" value="ACID PHOSPHATASE-RELATED"/>
    <property type="match status" value="1"/>
</dbReference>
<sequence length="363" mass="43120">MSKILIFVLLLLNTIAKLNLTEKNTLELVHVIFRHGDRTPDKELIYPNDPHINVSYYPADFGQHTNTGKMKQYLLGQALRKRYKNFLGPYKYETAYARSTQYPRTKISLQLVLAALFPPEGALVWNKNLKWQPIAFDYWPMRNDHVLGQPYKNCPRYKKLYLEFLNSTQGRKLFENYSETIDYLSEHTGLNITSRQIYELYFTLDLEKENGLELPQWTQSVFPDVLYDLLQLDYFSKSATHELRRLSSGFLLKKIIRDTRNKIRGILPENRKIFLYSGHEFTITFLMHLWGVFYPHLPPYSAYILIEIHNVGGIRRMKIFYQDYLEEKPKQLKLPHCGHFCSFNDFTELYQKYLPKSKRECDI</sequence>
<evidence type="ECO:0000256" key="4">
    <source>
        <dbReference type="ARBA" id="ARBA00022729"/>
    </source>
</evidence>
<keyword evidence="7" id="KW-0325">Glycoprotein</keyword>
<reference evidence="9" key="1">
    <citation type="journal article" date="2023" name="G3 (Bethesda)">
        <title>Whole genome assemblies of Zophobas morio and Tenebrio molitor.</title>
        <authorList>
            <person name="Kaur S."/>
            <person name="Stinson S.A."/>
            <person name="diCenzo G.C."/>
        </authorList>
    </citation>
    <scope>NUCLEOTIDE SEQUENCE</scope>
    <source>
        <strain evidence="9">QUZm001</strain>
    </source>
</reference>
<dbReference type="PROSITE" id="PS00616">
    <property type="entry name" value="HIS_ACID_PHOSPHAT_1"/>
    <property type="match status" value="1"/>
</dbReference>
<evidence type="ECO:0000256" key="8">
    <source>
        <dbReference type="SAM" id="SignalP"/>
    </source>
</evidence>
<evidence type="ECO:0000256" key="5">
    <source>
        <dbReference type="ARBA" id="ARBA00022801"/>
    </source>
</evidence>
<name>A0AA38J0J1_9CUCU</name>
<dbReference type="Proteomes" id="UP001168821">
    <property type="component" value="Unassembled WGS sequence"/>
</dbReference>
<evidence type="ECO:0000313" key="9">
    <source>
        <dbReference type="EMBL" id="KAJ3664726.1"/>
    </source>
</evidence>
<dbReference type="EC" id="3.1.3.2" evidence="3"/>
<keyword evidence="4 8" id="KW-0732">Signal</keyword>
<dbReference type="GO" id="GO:0003993">
    <property type="term" value="F:acid phosphatase activity"/>
    <property type="evidence" value="ECO:0007669"/>
    <property type="project" value="UniProtKB-EC"/>
</dbReference>
<dbReference type="CDD" id="cd07061">
    <property type="entry name" value="HP_HAP_like"/>
    <property type="match status" value="1"/>
</dbReference>
<dbReference type="InterPro" id="IPR050645">
    <property type="entry name" value="Histidine_acid_phosphatase"/>
</dbReference>
<dbReference type="SUPFAM" id="SSF53254">
    <property type="entry name" value="Phosphoglycerate mutase-like"/>
    <property type="match status" value="1"/>
</dbReference>
<dbReference type="PANTHER" id="PTHR11567:SF211">
    <property type="entry name" value="PROSTATIC ACID PHOSPHATASE"/>
    <property type="match status" value="1"/>
</dbReference>
<evidence type="ECO:0000256" key="7">
    <source>
        <dbReference type="ARBA" id="ARBA00023180"/>
    </source>
</evidence>
<keyword evidence="6" id="KW-1015">Disulfide bond</keyword>
<comment type="catalytic activity">
    <reaction evidence="1">
        <text>a phosphate monoester + H2O = an alcohol + phosphate</text>
        <dbReference type="Rhea" id="RHEA:15017"/>
        <dbReference type="ChEBI" id="CHEBI:15377"/>
        <dbReference type="ChEBI" id="CHEBI:30879"/>
        <dbReference type="ChEBI" id="CHEBI:43474"/>
        <dbReference type="ChEBI" id="CHEBI:67140"/>
        <dbReference type="EC" id="3.1.3.2"/>
    </reaction>
</comment>
<evidence type="ECO:0000256" key="6">
    <source>
        <dbReference type="ARBA" id="ARBA00023157"/>
    </source>
</evidence>
<feature type="chain" id="PRO_5041332023" description="acid phosphatase" evidence="8">
    <location>
        <begin position="22"/>
        <end position="363"/>
    </location>
</feature>
<comment type="caution">
    <text evidence="9">The sequence shown here is derived from an EMBL/GenBank/DDBJ whole genome shotgun (WGS) entry which is preliminary data.</text>
</comment>
<dbReference type="AlphaFoldDB" id="A0AA38J0J1"/>
<dbReference type="Pfam" id="PF00328">
    <property type="entry name" value="His_Phos_2"/>
    <property type="match status" value="1"/>
</dbReference>
<dbReference type="InterPro" id="IPR033379">
    <property type="entry name" value="Acid_Pase_AS"/>
</dbReference>
<evidence type="ECO:0000256" key="3">
    <source>
        <dbReference type="ARBA" id="ARBA00012646"/>
    </source>
</evidence>
<dbReference type="InterPro" id="IPR029033">
    <property type="entry name" value="His_PPase_superfam"/>
</dbReference>